<dbReference type="RefSeq" id="XP_010268559.1">
    <property type="nucleotide sequence ID" value="XM_010270257.2"/>
</dbReference>
<gene>
    <name evidence="2" type="primary">LOC104605478</name>
</gene>
<name>A0A1U8AZF9_NELNU</name>
<accession>A0A1U8AZF9</accession>
<evidence type="ECO:0000313" key="2">
    <source>
        <dbReference type="RefSeq" id="XP_010268559.1"/>
    </source>
</evidence>
<dbReference type="InParanoid" id="A0A1U8AZF9"/>
<dbReference type="AlphaFoldDB" id="A0A1U8AZF9"/>
<sequence>MREIEVRLDIFLNVYDLYGFVLLEFVKALDLRLKLLLLCRTLSCFRASGKSILIFLGAGGQNQGRFAIYLTPQPLGGQIKEVVLWRCARAALVWTVWEERNAKIFNDKERDEMERNLVPQETENVEVQNKRMEQRSLWENRGAEVHLKFLHRGIRREGISRNHERTKERVEVVVEEGARRGPL</sequence>
<dbReference type="GeneID" id="104605478"/>
<protein>
    <submittedName>
        <fullName evidence="2">Uncharacterized protein LOC104605478</fullName>
    </submittedName>
</protein>
<organism evidence="1 2">
    <name type="scientific">Nelumbo nucifera</name>
    <name type="common">Sacred lotus</name>
    <dbReference type="NCBI Taxonomy" id="4432"/>
    <lineage>
        <taxon>Eukaryota</taxon>
        <taxon>Viridiplantae</taxon>
        <taxon>Streptophyta</taxon>
        <taxon>Embryophyta</taxon>
        <taxon>Tracheophyta</taxon>
        <taxon>Spermatophyta</taxon>
        <taxon>Magnoliopsida</taxon>
        <taxon>Proteales</taxon>
        <taxon>Nelumbonaceae</taxon>
        <taxon>Nelumbo</taxon>
    </lineage>
</organism>
<evidence type="ECO:0000313" key="1">
    <source>
        <dbReference type="Proteomes" id="UP000189703"/>
    </source>
</evidence>
<proteinExistence type="predicted"/>
<dbReference type="KEGG" id="nnu:104605478"/>
<keyword evidence="1" id="KW-1185">Reference proteome</keyword>
<reference evidence="2" key="1">
    <citation type="submission" date="2025-08" db="UniProtKB">
        <authorList>
            <consortium name="RefSeq"/>
        </authorList>
    </citation>
    <scope>IDENTIFICATION</scope>
</reference>
<dbReference type="Proteomes" id="UP000189703">
    <property type="component" value="Unplaced"/>
</dbReference>